<feature type="region of interest" description="Disordered" evidence="1">
    <location>
        <begin position="32"/>
        <end position="58"/>
    </location>
</feature>
<proteinExistence type="predicted"/>
<reference evidence="3" key="1">
    <citation type="submission" date="2015-05" db="EMBL/GenBank/DDBJ databases">
        <authorList>
            <person name="Fogelqvist Johan"/>
        </authorList>
    </citation>
    <scope>NUCLEOTIDE SEQUENCE [LARGE SCALE GENOMIC DNA]</scope>
</reference>
<dbReference type="EMBL" id="CVQH01022527">
    <property type="protein sequence ID" value="CRK33405.1"/>
    <property type="molecule type" value="Genomic_DNA"/>
</dbReference>
<feature type="non-terminal residue" evidence="2">
    <location>
        <position position="58"/>
    </location>
</feature>
<keyword evidence="3" id="KW-1185">Reference proteome</keyword>
<protein>
    <submittedName>
        <fullName evidence="2">Uncharacterized protein</fullName>
    </submittedName>
</protein>
<accession>A0A0G4MHD9</accession>
<dbReference type="AlphaFoldDB" id="A0A0G4MHD9"/>
<gene>
    <name evidence="2" type="ORF">BN1708_001083</name>
</gene>
<evidence type="ECO:0000313" key="2">
    <source>
        <dbReference type="EMBL" id="CRK33405.1"/>
    </source>
</evidence>
<sequence>MLLFCSVHAPPRALTARIDTTRGPSYTIDWGGSLGGRNGSSGDCHDTRGPSLITKLGR</sequence>
<dbReference type="Proteomes" id="UP000044602">
    <property type="component" value="Unassembled WGS sequence"/>
</dbReference>
<organism evidence="2 3">
    <name type="scientific">Verticillium longisporum</name>
    <name type="common">Verticillium dahliae var. longisporum</name>
    <dbReference type="NCBI Taxonomy" id="100787"/>
    <lineage>
        <taxon>Eukaryota</taxon>
        <taxon>Fungi</taxon>
        <taxon>Dikarya</taxon>
        <taxon>Ascomycota</taxon>
        <taxon>Pezizomycotina</taxon>
        <taxon>Sordariomycetes</taxon>
        <taxon>Hypocreomycetidae</taxon>
        <taxon>Glomerellales</taxon>
        <taxon>Plectosphaerellaceae</taxon>
        <taxon>Verticillium</taxon>
    </lineage>
</organism>
<evidence type="ECO:0000256" key="1">
    <source>
        <dbReference type="SAM" id="MobiDB-lite"/>
    </source>
</evidence>
<name>A0A0G4MHD9_VERLO</name>
<evidence type="ECO:0000313" key="3">
    <source>
        <dbReference type="Proteomes" id="UP000044602"/>
    </source>
</evidence>